<reference evidence="1" key="1">
    <citation type="submission" date="2018-07" db="EMBL/GenBank/DDBJ databases">
        <authorList>
            <consortium name="GenomeTrakr network: Whole genome sequencing for foodborne pathogen traceback"/>
        </authorList>
    </citation>
    <scope>NUCLEOTIDE SEQUENCE</scope>
    <source>
        <strain evidence="1">FSIS1503455</strain>
    </source>
</reference>
<evidence type="ECO:0000313" key="1">
    <source>
        <dbReference type="EMBL" id="ECX1007091.1"/>
    </source>
</evidence>
<sequence>ALVIAIGDACCAYHNYQLICQQKEPLQTASDSVALVVSALALKCGASLNCANTLANCLSLLIRSGIAISSLVIQLQFPLPAAENIAASLDMGSVITSVSLTAIGAVLDYCLARPSGDDQENSVDELYADPSALLAEQMASLCQSATTPALMDSSGHTSRGEP</sequence>
<dbReference type="EMBL" id="AAKZJA010000008">
    <property type="protein sequence ID" value="ECX1007091.1"/>
    <property type="molecule type" value="Genomic_DNA"/>
</dbReference>
<accession>A0A5X5ISC9</accession>
<proteinExistence type="predicted"/>
<name>A0A5X5ISC9_SALET</name>
<comment type="caution">
    <text evidence="1">The sequence shown here is derived from an EMBL/GenBank/DDBJ whole genome shotgun (WGS) entry which is preliminary data.</text>
</comment>
<dbReference type="AlphaFoldDB" id="A0A5X5ISC9"/>
<feature type="non-terminal residue" evidence="1">
    <location>
        <position position="1"/>
    </location>
</feature>
<organism evidence="1">
    <name type="scientific">Salmonella enterica subsp. enterica serovar Schwarzengrund</name>
    <dbReference type="NCBI Taxonomy" id="340190"/>
    <lineage>
        <taxon>Bacteria</taxon>
        <taxon>Pseudomonadati</taxon>
        <taxon>Pseudomonadota</taxon>
        <taxon>Gammaproteobacteria</taxon>
        <taxon>Enterobacterales</taxon>
        <taxon>Enterobacteriaceae</taxon>
        <taxon>Salmonella</taxon>
    </lineage>
</organism>
<protein>
    <submittedName>
        <fullName evidence="1">Pathogenicity island 2 effector protein SseF</fullName>
    </submittedName>
</protein>
<gene>
    <name evidence="1" type="ORF">ATM10_06995</name>
</gene>